<dbReference type="SUPFAM" id="SSF55874">
    <property type="entry name" value="ATPase domain of HSP90 chaperone/DNA topoisomerase II/histidine kinase"/>
    <property type="match status" value="1"/>
</dbReference>
<dbReference type="EC" id="2.7.13.3" evidence="2"/>
<dbReference type="Proteomes" id="UP000556026">
    <property type="component" value="Unassembled WGS sequence"/>
</dbReference>
<dbReference type="PROSITE" id="PS50112">
    <property type="entry name" value="PAS"/>
    <property type="match status" value="1"/>
</dbReference>
<evidence type="ECO:0000256" key="4">
    <source>
        <dbReference type="PROSITE-ProRule" id="PRU00169"/>
    </source>
</evidence>
<feature type="transmembrane region" description="Helical" evidence="6">
    <location>
        <begin position="43"/>
        <end position="64"/>
    </location>
</feature>
<name>A0A6V8MHU5_9BACT</name>
<dbReference type="GO" id="GO:0000155">
    <property type="term" value="F:phosphorelay sensor kinase activity"/>
    <property type="evidence" value="ECO:0007669"/>
    <property type="project" value="InterPro"/>
</dbReference>
<keyword evidence="6" id="KW-0812">Transmembrane</keyword>
<dbReference type="InterPro" id="IPR003594">
    <property type="entry name" value="HATPase_dom"/>
</dbReference>
<dbReference type="SUPFAM" id="SSF47384">
    <property type="entry name" value="Homodimeric domain of signal transducing histidine kinase"/>
    <property type="match status" value="1"/>
</dbReference>
<dbReference type="SMART" id="SM00387">
    <property type="entry name" value="HATPase_c"/>
    <property type="match status" value="1"/>
</dbReference>
<protein>
    <recommendedName>
        <fullName evidence="2">histidine kinase</fullName>
        <ecNumber evidence="2">2.7.13.3</ecNumber>
    </recommendedName>
</protein>
<evidence type="ECO:0000256" key="3">
    <source>
        <dbReference type="ARBA" id="ARBA00022553"/>
    </source>
</evidence>
<dbReference type="PRINTS" id="PR00344">
    <property type="entry name" value="BCTRLSENSOR"/>
</dbReference>
<dbReference type="SUPFAM" id="SSF55785">
    <property type="entry name" value="PYP-like sensor domain (PAS domain)"/>
    <property type="match status" value="1"/>
</dbReference>
<dbReference type="InterPro" id="IPR011006">
    <property type="entry name" value="CheY-like_superfamily"/>
</dbReference>
<keyword evidence="3 4" id="KW-0597">Phosphoprotein</keyword>
<dbReference type="Gene3D" id="3.30.565.10">
    <property type="entry name" value="Histidine kinase-like ATPase, C-terminal domain"/>
    <property type="match status" value="1"/>
</dbReference>
<organism evidence="10 11">
    <name type="scientific">Geomonas silvestris</name>
    <dbReference type="NCBI Taxonomy" id="2740184"/>
    <lineage>
        <taxon>Bacteria</taxon>
        <taxon>Pseudomonadati</taxon>
        <taxon>Thermodesulfobacteriota</taxon>
        <taxon>Desulfuromonadia</taxon>
        <taxon>Geobacterales</taxon>
        <taxon>Geobacteraceae</taxon>
        <taxon>Geomonas</taxon>
    </lineage>
</organism>
<dbReference type="PROSITE" id="PS50110">
    <property type="entry name" value="RESPONSE_REGULATORY"/>
    <property type="match status" value="1"/>
</dbReference>
<dbReference type="SMART" id="SM00388">
    <property type="entry name" value="HisKA"/>
    <property type="match status" value="1"/>
</dbReference>
<evidence type="ECO:0000259" key="7">
    <source>
        <dbReference type="PROSITE" id="PS50109"/>
    </source>
</evidence>
<reference evidence="11" key="1">
    <citation type="submission" date="2020-06" db="EMBL/GenBank/DDBJ databases">
        <title>Draft genomic sequence of Geomonas sp. Red330.</title>
        <authorList>
            <person name="Itoh H."/>
            <person name="Zhenxing X."/>
            <person name="Ushijima N."/>
            <person name="Masuda Y."/>
            <person name="Shiratori Y."/>
            <person name="Senoo K."/>
        </authorList>
    </citation>
    <scope>NUCLEOTIDE SEQUENCE [LARGE SCALE GENOMIC DNA]</scope>
    <source>
        <strain evidence="11">Red330</strain>
    </source>
</reference>
<dbReference type="EMBL" id="BLXX01000004">
    <property type="protein sequence ID" value="GFO59537.1"/>
    <property type="molecule type" value="Genomic_DNA"/>
</dbReference>
<dbReference type="Gene3D" id="3.30.450.20">
    <property type="entry name" value="PAS domain"/>
    <property type="match status" value="1"/>
</dbReference>
<keyword evidence="6" id="KW-0472">Membrane</keyword>
<keyword evidence="6" id="KW-1133">Transmembrane helix</keyword>
<dbReference type="Pfam" id="PF00072">
    <property type="entry name" value="Response_reg"/>
    <property type="match status" value="1"/>
</dbReference>
<dbReference type="Pfam" id="PF00512">
    <property type="entry name" value="HisKA"/>
    <property type="match status" value="1"/>
</dbReference>
<accession>A0A6V8MHU5</accession>
<dbReference type="Pfam" id="PF02518">
    <property type="entry name" value="HATPase_c"/>
    <property type="match status" value="1"/>
</dbReference>
<gene>
    <name evidence="10" type="ORF">GMST_18620</name>
</gene>
<feature type="modified residue" description="4-aspartylphosphate" evidence="4">
    <location>
        <position position="714"/>
    </location>
</feature>
<dbReference type="InterPro" id="IPR004358">
    <property type="entry name" value="Sig_transdc_His_kin-like_C"/>
</dbReference>
<proteinExistence type="predicted"/>
<dbReference type="AlphaFoldDB" id="A0A6V8MHU5"/>
<evidence type="ECO:0000313" key="10">
    <source>
        <dbReference type="EMBL" id="GFO59537.1"/>
    </source>
</evidence>
<dbReference type="CDD" id="cd00082">
    <property type="entry name" value="HisKA"/>
    <property type="match status" value="1"/>
</dbReference>
<dbReference type="InterPro" id="IPR003661">
    <property type="entry name" value="HisK_dim/P_dom"/>
</dbReference>
<dbReference type="InterPro" id="IPR005467">
    <property type="entry name" value="His_kinase_dom"/>
</dbReference>
<dbReference type="InterPro" id="IPR000014">
    <property type="entry name" value="PAS"/>
</dbReference>
<dbReference type="InterPro" id="IPR035965">
    <property type="entry name" value="PAS-like_dom_sf"/>
</dbReference>
<dbReference type="PANTHER" id="PTHR43065">
    <property type="entry name" value="SENSOR HISTIDINE KINASE"/>
    <property type="match status" value="1"/>
</dbReference>
<dbReference type="Pfam" id="PF05227">
    <property type="entry name" value="CHASE3"/>
    <property type="match status" value="1"/>
</dbReference>
<evidence type="ECO:0000256" key="5">
    <source>
        <dbReference type="SAM" id="MobiDB-lite"/>
    </source>
</evidence>
<feature type="domain" description="PAS" evidence="9">
    <location>
        <begin position="284"/>
        <end position="351"/>
    </location>
</feature>
<keyword evidence="11" id="KW-1185">Reference proteome</keyword>
<feature type="domain" description="Histidine kinase" evidence="7">
    <location>
        <begin position="419"/>
        <end position="642"/>
    </location>
</feature>
<evidence type="ECO:0000259" key="8">
    <source>
        <dbReference type="PROSITE" id="PS50110"/>
    </source>
</evidence>
<feature type="domain" description="Response regulatory" evidence="8">
    <location>
        <begin position="663"/>
        <end position="779"/>
    </location>
</feature>
<dbReference type="CDD" id="cd19410">
    <property type="entry name" value="HK9-like_sensor"/>
    <property type="match status" value="1"/>
</dbReference>
<dbReference type="InterPro" id="IPR007891">
    <property type="entry name" value="CHASE3"/>
</dbReference>
<dbReference type="SMART" id="SM00448">
    <property type="entry name" value="REC"/>
    <property type="match status" value="1"/>
</dbReference>
<evidence type="ECO:0000259" key="9">
    <source>
        <dbReference type="PROSITE" id="PS50112"/>
    </source>
</evidence>
<dbReference type="Gene3D" id="3.40.50.2300">
    <property type="match status" value="1"/>
</dbReference>
<sequence>MRDGKPMSMKRRCQQLLDALAKLWRAEPVFGIFQRADLAKGRLVLLASFAITLAISVSMGIFSYQNLRATRDANRWEKHTYLVIMELDNLLSAAKDAESGQRGFLITGNLKYLAPYHQAIGNVNIHLDALHRLTRDNPDQQQRLGRIEPVLRSKLALLDENIRLRSTRGFEAAREHTMRDLGRQTMDELHGQVGQAVHQEKRLLRERALLERTYSARNFSYLLGANVVGVLLLCILYLFLWREFSRRIHNERDLIANRDLLELQNHELRMAGEERQEMEALIGKFSDLYDFAPVGYFNLDRCGVIRAVNLTGASFLGVGRSQLLGRPLDVFLTAQSRPAFLEFLERVFENQGEKVSGEVVFLQEVFAQVEGVASVARDDCRVAIFDISDLKRSEQERSRLEDQLHQSQKMESVGRLAGGVAHDFNNMLSVILGQANLALMDLPPGAPLYTALDEIRKAAERSADLTRQLLAFARRQPVAPKVLDLNRTIEGMLTMLKRILGENLQLNWQPGDGVWPVRIDPSQVDQILANLCSNARDALGETGTICIATQNREIDAAYSAHSAELVPGDYVRLSVSDNGSGMDRELLAHIFEPFFTTKGAGKGTGLGLATVFGAVKQNNGSINVYSEPGVGTTFSIYLPRHREGQQAPPQGPGEPPAEKGQETVLVVEDEKAVLSMAQQILSRQGYTVLAANSPGEALRLAREHPKEIALLVTDVVMPEMSGRDLAAQLVRDNPKLKLLFMSGYTSDIITHHGVLDEGTHFLQKPFSRGELAAKVREVLDRR</sequence>
<evidence type="ECO:0000256" key="6">
    <source>
        <dbReference type="SAM" id="Phobius"/>
    </source>
</evidence>
<comment type="catalytic activity">
    <reaction evidence="1">
        <text>ATP + protein L-histidine = ADP + protein N-phospho-L-histidine.</text>
        <dbReference type="EC" id="2.7.13.3"/>
    </reaction>
</comment>
<dbReference type="Gene3D" id="1.10.287.130">
    <property type="match status" value="1"/>
</dbReference>
<dbReference type="PROSITE" id="PS50109">
    <property type="entry name" value="HIS_KIN"/>
    <property type="match status" value="1"/>
</dbReference>
<feature type="transmembrane region" description="Helical" evidence="6">
    <location>
        <begin position="219"/>
        <end position="240"/>
    </location>
</feature>
<comment type="caution">
    <text evidence="10">The sequence shown here is derived from an EMBL/GenBank/DDBJ whole genome shotgun (WGS) entry which is preliminary data.</text>
</comment>
<dbReference type="PANTHER" id="PTHR43065:SF42">
    <property type="entry name" value="TWO-COMPONENT SENSOR PPRA"/>
    <property type="match status" value="1"/>
</dbReference>
<dbReference type="InterPro" id="IPR036097">
    <property type="entry name" value="HisK_dim/P_sf"/>
</dbReference>
<dbReference type="SUPFAM" id="SSF52172">
    <property type="entry name" value="CheY-like"/>
    <property type="match status" value="1"/>
</dbReference>
<evidence type="ECO:0000313" key="11">
    <source>
        <dbReference type="Proteomes" id="UP000556026"/>
    </source>
</evidence>
<evidence type="ECO:0000256" key="1">
    <source>
        <dbReference type="ARBA" id="ARBA00000085"/>
    </source>
</evidence>
<feature type="region of interest" description="Disordered" evidence="5">
    <location>
        <begin position="642"/>
        <end position="661"/>
    </location>
</feature>
<dbReference type="InterPro" id="IPR001789">
    <property type="entry name" value="Sig_transdc_resp-reg_receiver"/>
</dbReference>
<evidence type="ECO:0000256" key="2">
    <source>
        <dbReference type="ARBA" id="ARBA00012438"/>
    </source>
</evidence>
<dbReference type="InterPro" id="IPR036890">
    <property type="entry name" value="HATPase_C_sf"/>
</dbReference>